<proteinExistence type="predicted"/>
<evidence type="ECO:0000313" key="1">
    <source>
        <dbReference type="EMBL" id="QHS96512.1"/>
    </source>
</evidence>
<name>A0A6C0BWR7_9ZZZZ</name>
<dbReference type="AlphaFoldDB" id="A0A6C0BWR7"/>
<organism evidence="1">
    <name type="scientific">viral metagenome</name>
    <dbReference type="NCBI Taxonomy" id="1070528"/>
    <lineage>
        <taxon>unclassified sequences</taxon>
        <taxon>metagenomes</taxon>
        <taxon>organismal metagenomes</taxon>
    </lineage>
</organism>
<sequence length="77" mass="9015">MDVIDGFLDSHYSYTATPASNTFLNRQINATSREIKLNHLNVLFFTFKIFHRNVLSFGWTKISQQTDQIDEKYILIS</sequence>
<reference evidence="1" key="1">
    <citation type="journal article" date="2020" name="Nature">
        <title>Giant virus diversity and host interactions through global metagenomics.</title>
        <authorList>
            <person name="Schulz F."/>
            <person name="Roux S."/>
            <person name="Paez-Espino D."/>
            <person name="Jungbluth S."/>
            <person name="Walsh D.A."/>
            <person name="Denef V.J."/>
            <person name="McMahon K.D."/>
            <person name="Konstantinidis K.T."/>
            <person name="Eloe-Fadrosh E.A."/>
            <person name="Kyrpides N.C."/>
            <person name="Woyke T."/>
        </authorList>
    </citation>
    <scope>NUCLEOTIDE SEQUENCE</scope>
    <source>
        <strain evidence="1">GVMAG-M-3300020166-18</strain>
    </source>
</reference>
<dbReference type="EMBL" id="MN739271">
    <property type="protein sequence ID" value="QHS96512.1"/>
    <property type="molecule type" value="Genomic_DNA"/>
</dbReference>
<protein>
    <submittedName>
        <fullName evidence="1">Uncharacterized protein</fullName>
    </submittedName>
</protein>
<accession>A0A6C0BWR7</accession>